<proteinExistence type="predicted"/>
<keyword evidence="2" id="KW-0732">Signal</keyword>
<reference evidence="8 9" key="1">
    <citation type="submission" date="2014-10" db="EMBL/GenBank/DDBJ databases">
        <title>Draft genome of the hookworm Ancylostoma caninum.</title>
        <authorList>
            <person name="Mitreva M."/>
        </authorList>
    </citation>
    <scope>NUCLEOTIDE SEQUENCE [LARGE SCALE GENOMIC DNA]</scope>
    <source>
        <strain evidence="8 9">Baltimore</strain>
    </source>
</reference>
<dbReference type="PROSITE" id="PS00010">
    <property type="entry name" value="ASX_HYDROXYL"/>
    <property type="match status" value="2"/>
</dbReference>
<dbReference type="PANTHER" id="PTHR24034">
    <property type="entry name" value="EGF-LIKE DOMAIN-CONTAINING PROTEIN"/>
    <property type="match status" value="1"/>
</dbReference>
<dbReference type="SMART" id="SM00181">
    <property type="entry name" value="EGF"/>
    <property type="match status" value="2"/>
</dbReference>
<dbReference type="AlphaFoldDB" id="A0A368FJF5"/>
<sequence>MYSTCSMASLNINTMSLPKRKARIRVTKRCEDIDECEKFAGHVCDLSAECQNTVGSFICKCKEGFELAADGRRCEDINECERGTARCEQKCINIPGSYQCICDRGYTVGWSIMLYSFMYDSKP</sequence>
<dbReference type="InterPro" id="IPR001881">
    <property type="entry name" value="EGF-like_Ca-bd_dom"/>
</dbReference>
<dbReference type="PROSITE" id="PS01186">
    <property type="entry name" value="EGF_2"/>
    <property type="match status" value="1"/>
</dbReference>
<keyword evidence="1 6" id="KW-0245">EGF-like domain</keyword>
<keyword evidence="9" id="KW-1185">Reference proteome</keyword>
<protein>
    <submittedName>
        <fullName evidence="8">Calcium binding EGF domain protein</fullName>
    </submittedName>
</protein>
<evidence type="ECO:0000256" key="5">
    <source>
        <dbReference type="ARBA" id="ARBA00023180"/>
    </source>
</evidence>
<dbReference type="STRING" id="29170.A0A368FJF5"/>
<dbReference type="GO" id="GO:0005509">
    <property type="term" value="F:calcium ion binding"/>
    <property type="evidence" value="ECO:0007669"/>
    <property type="project" value="InterPro"/>
</dbReference>
<dbReference type="SUPFAM" id="SSF57184">
    <property type="entry name" value="Growth factor receptor domain"/>
    <property type="match status" value="1"/>
</dbReference>
<dbReference type="FunFam" id="2.10.25.10:FF:000038">
    <property type="entry name" value="Fibrillin 2"/>
    <property type="match status" value="1"/>
</dbReference>
<dbReference type="InterPro" id="IPR018097">
    <property type="entry name" value="EGF_Ca-bd_CS"/>
</dbReference>
<organism evidence="8 9">
    <name type="scientific">Ancylostoma caninum</name>
    <name type="common">Dog hookworm</name>
    <dbReference type="NCBI Taxonomy" id="29170"/>
    <lineage>
        <taxon>Eukaryota</taxon>
        <taxon>Metazoa</taxon>
        <taxon>Ecdysozoa</taxon>
        <taxon>Nematoda</taxon>
        <taxon>Chromadorea</taxon>
        <taxon>Rhabditida</taxon>
        <taxon>Rhabditina</taxon>
        <taxon>Rhabditomorpha</taxon>
        <taxon>Strongyloidea</taxon>
        <taxon>Ancylostomatidae</taxon>
        <taxon>Ancylostomatinae</taxon>
        <taxon>Ancylostoma</taxon>
    </lineage>
</organism>
<evidence type="ECO:0000313" key="9">
    <source>
        <dbReference type="Proteomes" id="UP000252519"/>
    </source>
</evidence>
<dbReference type="CDD" id="cd00054">
    <property type="entry name" value="EGF_CA"/>
    <property type="match status" value="1"/>
</dbReference>
<evidence type="ECO:0000256" key="2">
    <source>
        <dbReference type="ARBA" id="ARBA00022729"/>
    </source>
</evidence>
<keyword evidence="4" id="KW-1015">Disulfide bond</keyword>
<dbReference type="InterPro" id="IPR049883">
    <property type="entry name" value="NOTCH1_EGF-like"/>
</dbReference>
<accession>A0A368FJF5</accession>
<dbReference type="OrthoDB" id="10060424at2759"/>
<dbReference type="InterPro" id="IPR050751">
    <property type="entry name" value="ECM_structural_protein"/>
</dbReference>
<evidence type="ECO:0000259" key="7">
    <source>
        <dbReference type="PROSITE" id="PS50026"/>
    </source>
</evidence>
<dbReference type="InterPro" id="IPR000152">
    <property type="entry name" value="EGF-type_Asp/Asn_hydroxyl_site"/>
</dbReference>
<evidence type="ECO:0000256" key="6">
    <source>
        <dbReference type="PROSITE-ProRule" id="PRU00076"/>
    </source>
</evidence>
<dbReference type="FunFam" id="2.10.25.10:FF:000003">
    <property type="entry name" value="fibrillin-1 isoform X1"/>
    <property type="match status" value="1"/>
</dbReference>
<comment type="caution">
    <text evidence="6">Lacks conserved residue(s) required for the propagation of feature annotation.</text>
</comment>
<dbReference type="InterPro" id="IPR000742">
    <property type="entry name" value="EGF"/>
</dbReference>
<dbReference type="PROSITE" id="PS01187">
    <property type="entry name" value="EGF_CA"/>
    <property type="match status" value="1"/>
</dbReference>
<name>A0A368FJF5_ANCCA</name>
<gene>
    <name evidence="8" type="ORF">ANCCAN_23102</name>
</gene>
<comment type="caution">
    <text evidence="8">The sequence shown here is derived from an EMBL/GenBank/DDBJ whole genome shotgun (WGS) entry which is preliminary data.</text>
</comment>
<dbReference type="Proteomes" id="UP000252519">
    <property type="component" value="Unassembled WGS sequence"/>
</dbReference>
<dbReference type="Gene3D" id="2.10.25.10">
    <property type="entry name" value="Laminin"/>
    <property type="match status" value="2"/>
</dbReference>
<evidence type="ECO:0000256" key="1">
    <source>
        <dbReference type="ARBA" id="ARBA00022536"/>
    </source>
</evidence>
<feature type="domain" description="EGF-like" evidence="7">
    <location>
        <begin position="32"/>
        <end position="75"/>
    </location>
</feature>
<evidence type="ECO:0000313" key="8">
    <source>
        <dbReference type="EMBL" id="RCN31119.1"/>
    </source>
</evidence>
<dbReference type="PROSITE" id="PS50026">
    <property type="entry name" value="EGF_3"/>
    <property type="match status" value="1"/>
</dbReference>
<keyword evidence="3" id="KW-0677">Repeat</keyword>
<dbReference type="PANTHER" id="PTHR24034:SF209">
    <property type="entry name" value="EGF-LIKE DOMAIN-CONTAINING PROTEIN"/>
    <property type="match status" value="1"/>
</dbReference>
<evidence type="ECO:0000256" key="4">
    <source>
        <dbReference type="ARBA" id="ARBA00023157"/>
    </source>
</evidence>
<dbReference type="SMART" id="SM00179">
    <property type="entry name" value="EGF_CA"/>
    <property type="match status" value="2"/>
</dbReference>
<dbReference type="InterPro" id="IPR009030">
    <property type="entry name" value="Growth_fac_rcpt_cys_sf"/>
</dbReference>
<keyword evidence="5" id="KW-0325">Glycoprotein</keyword>
<evidence type="ECO:0000256" key="3">
    <source>
        <dbReference type="ARBA" id="ARBA00022737"/>
    </source>
</evidence>
<dbReference type="Pfam" id="PF07645">
    <property type="entry name" value="EGF_CA"/>
    <property type="match status" value="2"/>
</dbReference>
<dbReference type="EMBL" id="JOJR01001383">
    <property type="protein sequence ID" value="RCN31119.1"/>
    <property type="molecule type" value="Genomic_DNA"/>
</dbReference>